<dbReference type="RefSeq" id="WP_022801273.1">
    <property type="nucleotide sequence ID" value="NZ_ATTJ01000001.1"/>
</dbReference>
<name>A0A221SXY3_9DEIO</name>
<dbReference type="Proteomes" id="UP000259030">
    <property type="component" value="Chromosome"/>
</dbReference>
<organism evidence="1 2">
    <name type="scientific">Deinococcus ficus</name>
    <dbReference type="NCBI Taxonomy" id="317577"/>
    <lineage>
        <taxon>Bacteria</taxon>
        <taxon>Thermotogati</taxon>
        <taxon>Deinococcota</taxon>
        <taxon>Deinococci</taxon>
        <taxon>Deinococcales</taxon>
        <taxon>Deinococcaceae</taxon>
        <taxon>Deinococcus</taxon>
    </lineage>
</organism>
<evidence type="ECO:0000313" key="2">
    <source>
        <dbReference type="Proteomes" id="UP000259030"/>
    </source>
</evidence>
<sequence length="156" mass="17153">MSTCLVLDRPMLNAVEGILSTPALQQVLLPQLLDLQQRGAEVWVAAPTRTLNSFHGAMQWLNPPSFTDLLRPARPADLPAVFAAPDAGGLFRLDQDQFELYVSSAGWDLPEHDRAAVALALALRGKQADVTLLTHQIHLRQRAEALRLKHAGLRLP</sequence>
<dbReference type="KEGG" id="dfc:DFI_10965"/>
<dbReference type="EMBL" id="CP021081">
    <property type="protein sequence ID" value="ASN81456.1"/>
    <property type="molecule type" value="Genomic_DNA"/>
</dbReference>
<protein>
    <recommendedName>
        <fullName evidence="3">PIN domain-containing protein</fullName>
    </recommendedName>
</protein>
<reference evidence="1 2" key="1">
    <citation type="submission" date="2017-05" db="EMBL/GenBank/DDBJ databases">
        <title>The complete genome sequence of Deinococcus ficus isolated from the rhizosphere of the Ficus religiosa L. in Taiwan.</title>
        <authorList>
            <person name="Wu K.-M."/>
            <person name="Liao T.-L."/>
            <person name="Liu Y.-M."/>
            <person name="Young C.-C."/>
            <person name="Tsai S.-F."/>
        </authorList>
    </citation>
    <scope>NUCLEOTIDE SEQUENCE [LARGE SCALE GENOMIC DNA]</scope>
    <source>
        <strain evidence="1 2">CC-FR2-10</strain>
    </source>
</reference>
<gene>
    <name evidence="1" type="ORF">DFI_10965</name>
</gene>
<evidence type="ECO:0008006" key="3">
    <source>
        <dbReference type="Google" id="ProtNLM"/>
    </source>
</evidence>
<dbReference type="AlphaFoldDB" id="A0A221SXY3"/>
<evidence type="ECO:0000313" key="1">
    <source>
        <dbReference type="EMBL" id="ASN81456.1"/>
    </source>
</evidence>
<proteinExistence type="predicted"/>
<keyword evidence="2" id="KW-1185">Reference proteome</keyword>
<accession>A0A221SXY3</accession>